<keyword evidence="5" id="KW-0325">Glycoprotein</keyword>
<dbReference type="Proteomes" id="UP001152799">
    <property type="component" value="Chromosome 12"/>
</dbReference>
<evidence type="ECO:0000256" key="1">
    <source>
        <dbReference type="ARBA" id="ARBA00005964"/>
    </source>
</evidence>
<keyword evidence="2" id="KW-0719">Serine esterase</keyword>
<evidence type="ECO:0000256" key="7">
    <source>
        <dbReference type="SAM" id="SignalP"/>
    </source>
</evidence>
<dbReference type="EC" id="3.1.1.-" evidence="6"/>
<sequence length="536" mass="59601">MRFLVVLSVICFALGDDLTVQTNYGRVKGRTQSMLDGSFYYAWQGIPYASPPTGSLRFQAPRAPASWNGAKAATKDSNACYQVKTDSPNENEDCLYLNVFSPANYKSANGLPVIFWIYGGAFRGGSSNFASTGPDWFVQQGVIVVTHNYRVGPFGFLSTGDKVVPGNAGLKDQAFALKWTYENIAGFGGDPNKIVIAGESAGSASVGYQLLSPKNKGLFRGAIQQSGSPLNEWAFMANPESYVESLIQTIDPKAKVGSKSSEQLLYLQGLSAKTIDLASKSTNPSLALPVIEPEHDNAFITEKMYEAFEQGNYNQVPVLIGHNSEEEVFILRSHAFVRQLGQGFDSNPLSTLPANVQIANKRDLANQIKAIYLKQDELFVNRQDVVIRFKSDSAFTRGIIKQGELMSNYANVYFYVFSYDGTLGGWDKYIDGAENVTHGEDLRYIWVSRGSKSSNEDLTKYPKSDQITSQRIIKMWTNFAKNLNPTQWVNWPTFNASHQQFLDIGTNLEVKSVPKLTYPLWKRAYETYGTKPYITY</sequence>
<evidence type="ECO:0000313" key="10">
    <source>
        <dbReference type="Proteomes" id="UP001152799"/>
    </source>
</evidence>
<dbReference type="PROSITE" id="PS00941">
    <property type="entry name" value="CARBOXYLESTERASE_B_2"/>
    <property type="match status" value="1"/>
</dbReference>
<dbReference type="InterPro" id="IPR019819">
    <property type="entry name" value="Carboxylesterase_B_CS"/>
</dbReference>
<organism evidence="9 10">
    <name type="scientific">Ceutorhynchus assimilis</name>
    <name type="common">cabbage seed weevil</name>
    <dbReference type="NCBI Taxonomy" id="467358"/>
    <lineage>
        <taxon>Eukaryota</taxon>
        <taxon>Metazoa</taxon>
        <taxon>Ecdysozoa</taxon>
        <taxon>Arthropoda</taxon>
        <taxon>Hexapoda</taxon>
        <taxon>Insecta</taxon>
        <taxon>Pterygota</taxon>
        <taxon>Neoptera</taxon>
        <taxon>Endopterygota</taxon>
        <taxon>Coleoptera</taxon>
        <taxon>Polyphaga</taxon>
        <taxon>Cucujiformia</taxon>
        <taxon>Curculionidae</taxon>
        <taxon>Ceutorhynchinae</taxon>
        <taxon>Ceutorhynchus</taxon>
    </lineage>
</organism>
<keyword evidence="4" id="KW-1015">Disulfide bond</keyword>
<proteinExistence type="inferred from homology"/>
<reference evidence="9" key="1">
    <citation type="submission" date="2022-01" db="EMBL/GenBank/DDBJ databases">
        <authorList>
            <person name="King R."/>
        </authorList>
    </citation>
    <scope>NUCLEOTIDE SEQUENCE</scope>
</reference>
<feature type="signal peptide" evidence="7">
    <location>
        <begin position="1"/>
        <end position="15"/>
    </location>
</feature>
<comment type="similarity">
    <text evidence="1 6">Belongs to the type-B carboxylesterase/lipase family.</text>
</comment>
<dbReference type="AlphaFoldDB" id="A0A9N9QFS2"/>
<name>A0A9N9QFS2_9CUCU</name>
<dbReference type="EMBL" id="OU892288">
    <property type="protein sequence ID" value="CAG9762947.1"/>
    <property type="molecule type" value="Genomic_DNA"/>
</dbReference>
<dbReference type="PANTHER" id="PTHR11559">
    <property type="entry name" value="CARBOXYLESTERASE"/>
    <property type="match status" value="1"/>
</dbReference>
<dbReference type="GO" id="GO:0052689">
    <property type="term" value="F:carboxylic ester hydrolase activity"/>
    <property type="evidence" value="ECO:0007669"/>
    <property type="project" value="UniProtKB-KW"/>
</dbReference>
<dbReference type="SUPFAM" id="SSF53474">
    <property type="entry name" value="alpha/beta-Hydrolases"/>
    <property type="match status" value="1"/>
</dbReference>
<keyword evidence="10" id="KW-1185">Reference proteome</keyword>
<keyword evidence="3 6" id="KW-0378">Hydrolase</keyword>
<gene>
    <name evidence="9" type="ORF">CEUTPL_LOCUS3618</name>
</gene>
<keyword evidence="7" id="KW-0732">Signal</keyword>
<dbReference type="Pfam" id="PF00135">
    <property type="entry name" value="COesterase"/>
    <property type="match status" value="1"/>
</dbReference>
<evidence type="ECO:0000256" key="2">
    <source>
        <dbReference type="ARBA" id="ARBA00022487"/>
    </source>
</evidence>
<protein>
    <recommendedName>
        <fullName evidence="6">Carboxylic ester hydrolase</fullName>
        <ecNumber evidence="6">3.1.1.-</ecNumber>
    </recommendedName>
</protein>
<dbReference type="InterPro" id="IPR002018">
    <property type="entry name" value="CarbesteraseB"/>
</dbReference>
<evidence type="ECO:0000259" key="8">
    <source>
        <dbReference type="Pfam" id="PF00135"/>
    </source>
</evidence>
<evidence type="ECO:0000256" key="4">
    <source>
        <dbReference type="ARBA" id="ARBA00023157"/>
    </source>
</evidence>
<dbReference type="InterPro" id="IPR019826">
    <property type="entry name" value="Carboxylesterase_B_AS"/>
</dbReference>
<evidence type="ECO:0000256" key="6">
    <source>
        <dbReference type="RuleBase" id="RU361235"/>
    </source>
</evidence>
<evidence type="ECO:0000256" key="3">
    <source>
        <dbReference type="ARBA" id="ARBA00022801"/>
    </source>
</evidence>
<dbReference type="OrthoDB" id="19653at2759"/>
<dbReference type="PROSITE" id="PS00122">
    <property type="entry name" value="CARBOXYLESTERASE_B_1"/>
    <property type="match status" value="1"/>
</dbReference>
<accession>A0A9N9QFS2</accession>
<dbReference type="InterPro" id="IPR029058">
    <property type="entry name" value="AB_hydrolase_fold"/>
</dbReference>
<feature type="domain" description="Carboxylesterase type B" evidence="8">
    <location>
        <begin position="17"/>
        <end position="512"/>
    </location>
</feature>
<dbReference type="InterPro" id="IPR050309">
    <property type="entry name" value="Type-B_Carboxylest/Lipase"/>
</dbReference>
<evidence type="ECO:0000256" key="5">
    <source>
        <dbReference type="ARBA" id="ARBA00023180"/>
    </source>
</evidence>
<evidence type="ECO:0000313" key="9">
    <source>
        <dbReference type="EMBL" id="CAG9762947.1"/>
    </source>
</evidence>
<feature type="chain" id="PRO_5040105003" description="Carboxylic ester hydrolase" evidence="7">
    <location>
        <begin position="16"/>
        <end position="536"/>
    </location>
</feature>
<dbReference type="Gene3D" id="3.40.50.1820">
    <property type="entry name" value="alpha/beta hydrolase"/>
    <property type="match status" value="1"/>
</dbReference>